<dbReference type="OrthoDB" id="1932312at2759"/>
<evidence type="ECO:0000313" key="5">
    <source>
        <dbReference type="Proteomes" id="UP000245783"/>
    </source>
</evidence>
<keyword evidence="5" id="KW-1185">Reference proteome</keyword>
<gene>
    <name evidence="4" type="ORF">IE81DRAFT_90458</name>
</gene>
<dbReference type="InterPro" id="IPR050505">
    <property type="entry name" value="WDR55/POC1"/>
</dbReference>
<dbReference type="PROSITE" id="PS00678">
    <property type="entry name" value="WD_REPEATS_1"/>
    <property type="match status" value="1"/>
</dbReference>
<dbReference type="EMBL" id="KZ819370">
    <property type="protein sequence ID" value="PWN43411.1"/>
    <property type="molecule type" value="Genomic_DNA"/>
</dbReference>
<evidence type="ECO:0000256" key="1">
    <source>
        <dbReference type="ARBA" id="ARBA00022574"/>
    </source>
</evidence>
<reference evidence="4 5" key="1">
    <citation type="journal article" date="2018" name="Mol. Biol. Evol.">
        <title>Broad Genomic Sampling Reveals a Smut Pathogenic Ancestry of the Fungal Clade Ustilaginomycotina.</title>
        <authorList>
            <person name="Kijpornyongpan T."/>
            <person name="Mondo S.J."/>
            <person name="Barry K."/>
            <person name="Sandor L."/>
            <person name="Lee J."/>
            <person name="Lipzen A."/>
            <person name="Pangilinan J."/>
            <person name="LaButti K."/>
            <person name="Hainaut M."/>
            <person name="Henrissat B."/>
            <person name="Grigoriev I.V."/>
            <person name="Spatafora J.W."/>
            <person name="Aime M.C."/>
        </authorList>
    </citation>
    <scope>NUCLEOTIDE SEQUENCE [LARGE SCALE GENOMIC DNA]</scope>
    <source>
        <strain evidence="4 5">MCA 4658</strain>
    </source>
</reference>
<sequence length="563" mass="61373">MTPSSRADAEESRLLHAVVHRWLKDAGYQSTLKAFAEESKQLSGWLAPDDGNHRTELGGEINSIDAARSSEELAEAPDLRSLIQSFISLQRIGGETSSKSEGAHATSLHGNAITSPLQLSLPGSTRLRYEVSKTHSTLHASNILSIQQVILSTRSFSTTQERYVTSRRQVLCTTAADRRIVLSDAADGAMLECFEPVKSNSEIGHTSAVLCTAQNPRDERELVSAGMDGRVIIWDLLSRQSVQALRHHTKFVVRVAHSLCGRYLASASYDRTIRIYKRDFTIPQRQEVARVLDEDDSELVPFNPDYQLVHTIETRTNPEALLFVSASLSPTISPSSSAAENESVAQTKTEAKRGWLAYTAREDCCLYFCALPIGGNVSSQSEQRAATPDFEVVRFNTNANQHDFHVSYSLLALSLHPLGTHISIQTSAAQSETISRILLLPLLSSERTSTLYTSAPSSPLSPCARHAWLKSGAGVWIASEDGILRLVDLPLGRVRCALPAHGAVMDVAERARSGAGVVREELSAASWSRGGNTVIKDLVVIDDEGTVASVGFDRTVRICTLQA</sequence>
<name>A0A316W464_9BASI</name>
<organism evidence="4 5">
    <name type="scientific">Ceraceosorus guamensis</name>
    <dbReference type="NCBI Taxonomy" id="1522189"/>
    <lineage>
        <taxon>Eukaryota</taxon>
        <taxon>Fungi</taxon>
        <taxon>Dikarya</taxon>
        <taxon>Basidiomycota</taxon>
        <taxon>Ustilaginomycotina</taxon>
        <taxon>Exobasidiomycetes</taxon>
        <taxon>Ceraceosorales</taxon>
        <taxon>Ceraceosoraceae</taxon>
        <taxon>Ceraceosorus</taxon>
    </lineage>
</organism>
<dbReference type="AlphaFoldDB" id="A0A316W464"/>
<dbReference type="GeneID" id="37039601"/>
<keyword evidence="1 3" id="KW-0853">WD repeat</keyword>
<dbReference type="Pfam" id="PF00400">
    <property type="entry name" value="WD40"/>
    <property type="match status" value="2"/>
</dbReference>
<evidence type="ECO:0000313" key="4">
    <source>
        <dbReference type="EMBL" id="PWN43411.1"/>
    </source>
</evidence>
<evidence type="ECO:0000256" key="2">
    <source>
        <dbReference type="ARBA" id="ARBA00022737"/>
    </source>
</evidence>
<dbReference type="InterPro" id="IPR015943">
    <property type="entry name" value="WD40/YVTN_repeat-like_dom_sf"/>
</dbReference>
<feature type="repeat" description="WD" evidence="3">
    <location>
        <begin position="245"/>
        <end position="277"/>
    </location>
</feature>
<dbReference type="RefSeq" id="XP_025370571.1">
    <property type="nucleotide sequence ID" value="XM_025517731.1"/>
</dbReference>
<dbReference type="InterPro" id="IPR036322">
    <property type="entry name" value="WD40_repeat_dom_sf"/>
</dbReference>
<dbReference type="InterPro" id="IPR019775">
    <property type="entry name" value="WD40_repeat_CS"/>
</dbReference>
<keyword evidence="2" id="KW-0677">Repeat</keyword>
<dbReference type="STRING" id="1522189.A0A316W464"/>
<dbReference type="Gene3D" id="2.130.10.10">
    <property type="entry name" value="YVTN repeat-like/Quinoprotein amine dehydrogenase"/>
    <property type="match status" value="1"/>
</dbReference>
<proteinExistence type="predicted"/>
<dbReference type="SMART" id="SM00320">
    <property type="entry name" value="WD40"/>
    <property type="match status" value="3"/>
</dbReference>
<feature type="repeat" description="WD" evidence="3">
    <location>
        <begin position="202"/>
        <end position="244"/>
    </location>
</feature>
<evidence type="ECO:0000256" key="3">
    <source>
        <dbReference type="PROSITE-ProRule" id="PRU00221"/>
    </source>
</evidence>
<dbReference type="PROSITE" id="PS50082">
    <property type="entry name" value="WD_REPEATS_2"/>
    <property type="match status" value="2"/>
</dbReference>
<dbReference type="InterPro" id="IPR006594">
    <property type="entry name" value="LisH"/>
</dbReference>
<dbReference type="PANTHER" id="PTHR44019">
    <property type="entry name" value="WD REPEAT-CONTAINING PROTEIN 55"/>
    <property type="match status" value="1"/>
</dbReference>
<dbReference type="PANTHER" id="PTHR44019:SF8">
    <property type="entry name" value="POC1 CENTRIOLAR PROTEIN HOMOLOG"/>
    <property type="match status" value="1"/>
</dbReference>
<dbReference type="PROSITE" id="PS50896">
    <property type="entry name" value="LISH"/>
    <property type="match status" value="1"/>
</dbReference>
<dbReference type="PROSITE" id="PS50294">
    <property type="entry name" value="WD_REPEATS_REGION"/>
    <property type="match status" value="1"/>
</dbReference>
<dbReference type="InParanoid" id="A0A316W464"/>
<protein>
    <submittedName>
        <fullName evidence="4">WD40 repeat-like protein</fullName>
    </submittedName>
</protein>
<accession>A0A316W464</accession>
<dbReference type="InterPro" id="IPR001680">
    <property type="entry name" value="WD40_rpt"/>
</dbReference>
<dbReference type="Proteomes" id="UP000245783">
    <property type="component" value="Unassembled WGS sequence"/>
</dbReference>
<dbReference type="SUPFAM" id="SSF50978">
    <property type="entry name" value="WD40 repeat-like"/>
    <property type="match status" value="1"/>
</dbReference>